<dbReference type="AlphaFoldDB" id="A0A7C2ZBZ7"/>
<dbReference type="EMBL" id="DSGT01000003">
    <property type="protein sequence ID" value="HEW52876.1"/>
    <property type="molecule type" value="Genomic_DNA"/>
</dbReference>
<evidence type="ECO:0000313" key="3">
    <source>
        <dbReference type="EMBL" id="HEW52876.1"/>
    </source>
</evidence>
<protein>
    <submittedName>
        <fullName evidence="3">Deoxyuridine 5'-triphosphate nucleotidohydrolase</fullName>
    </submittedName>
</protein>
<name>A0A7C2ZBZ7_9CREN</name>
<comment type="caution">
    <text evidence="3">The sequence shown here is derived from an EMBL/GenBank/DDBJ whole genome shotgun (WGS) entry which is preliminary data.</text>
</comment>
<reference evidence="3" key="1">
    <citation type="journal article" date="2020" name="mSystems">
        <title>Genome- and Community-Level Interaction Insights into Carbon Utilization and Element Cycling Functions of Hydrothermarchaeota in Hydrothermal Sediment.</title>
        <authorList>
            <person name="Zhou Z."/>
            <person name="Liu Y."/>
            <person name="Xu W."/>
            <person name="Pan J."/>
            <person name="Luo Z.H."/>
            <person name="Li M."/>
        </authorList>
    </citation>
    <scope>NUCLEOTIDE SEQUENCE [LARGE SCALE GENOMIC DNA]</scope>
    <source>
        <strain evidence="3">SpSt-16</strain>
    </source>
</reference>
<organism evidence="3">
    <name type="scientific">Ignisphaera aggregans</name>
    <dbReference type="NCBI Taxonomy" id="334771"/>
    <lineage>
        <taxon>Archaea</taxon>
        <taxon>Thermoproteota</taxon>
        <taxon>Thermoprotei</taxon>
        <taxon>Desulfurococcales</taxon>
        <taxon>Desulfurococcaceae</taxon>
        <taxon>Ignisphaera</taxon>
    </lineage>
</organism>
<keyword evidence="2" id="KW-0546">Nucleotide metabolism</keyword>
<accession>A0A7C2ZBZ7</accession>
<dbReference type="InterPro" id="IPR011962">
    <property type="entry name" value="dCTP_deaminase"/>
</dbReference>
<keyword evidence="1 3" id="KW-0378">Hydrolase</keyword>
<gene>
    <name evidence="3" type="ORF">ENO77_01710</name>
</gene>
<dbReference type="SUPFAM" id="SSF51283">
    <property type="entry name" value="dUTPase-like"/>
    <property type="match status" value="1"/>
</dbReference>
<dbReference type="Pfam" id="PF22769">
    <property type="entry name" value="DCD"/>
    <property type="match status" value="1"/>
</dbReference>
<dbReference type="InterPro" id="IPR033704">
    <property type="entry name" value="dUTPase_trimeric"/>
</dbReference>
<dbReference type="CDD" id="cd07557">
    <property type="entry name" value="trimeric_dUTPase"/>
    <property type="match status" value="1"/>
</dbReference>
<evidence type="ECO:0000256" key="2">
    <source>
        <dbReference type="ARBA" id="ARBA00023080"/>
    </source>
</evidence>
<dbReference type="InterPro" id="IPR036157">
    <property type="entry name" value="dUTPase-like_sf"/>
</dbReference>
<sequence length="165" mass="18271">MPQGASVTVLSAESLIHILNVSRDKLDCGGLKLHVDKIFAFSNKGGLYNNVKKISDVVEVKPDSRGIYELAAGAYRIRYKELVKVPDDALALAIPRSTLLRIGATIFTAVWDPGYEGRGEGLMVVFNPHGIELEEGVQVAQLVFVKLDRATRFVYRGSYYRENIT</sequence>
<dbReference type="NCBIfam" id="NF002598">
    <property type="entry name" value="PRK02253.1"/>
    <property type="match status" value="1"/>
</dbReference>
<dbReference type="PANTHER" id="PTHR42680">
    <property type="entry name" value="DCTP DEAMINASE"/>
    <property type="match status" value="1"/>
</dbReference>
<dbReference type="Gene3D" id="2.70.40.10">
    <property type="match status" value="1"/>
</dbReference>
<evidence type="ECO:0000256" key="1">
    <source>
        <dbReference type="ARBA" id="ARBA00022801"/>
    </source>
</evidence>
<proteinExistence type="predicted"/>
<dbReference type="PANTHER" id="PTHR42680:SF1">
    <property type="entry name" value="DEOXYURIDINE 5'-TRIPHOSPHATE NUCLEOTIDOHYDROLASE"/>
    <property type="match status" value="1"/>
</dbReference>
<dbReference type="GO" id="GO:0006229">
    <property type="term" value="P:dUTP biosynthetic process"/>
    <property type="evidence" value="ECO:0007669"/>
    <property type="project" value="InterPro"/>
</dbReference>
<dbReference type="GO" id="GO:0008829">
    <property type="term" value="F:dCTP deaminase activity"/>
    <property type="evidence" value="ECO:0007669"/>
    <property type="project" value="InterPro"/>
</dbReference>